<accession>A0ABY7AMC7</accession>
<dbReference type="InterPro" id="IPR050644">
    <property type="entry name" value="PG_Glycine_Bridge_Synth"/>
</dbReference>
<reference evidence="2" key="1">
    <citation type="submission" date="2022-10" db="EMBL/GenBank/DDBJ databases">
        <title>Catenovulum adriacola sp. nov. isolated in the Harbour of Susak.</title>
        <authorList>
            <person name="Schoch T."/>
            <person name="Reich S.J."/>
            <person name="Stoeferle S."/>
            <person name="Flaiz M."/>
            <person name="Kazda M."/>
            <person name="Riedel C.U."/>
            <person name="Duerre P."/>
        </authorList>
    </citation>
    <scope>NUCLEOTIDE SEQUENCE</scope>
    <source>
        <strain evidence="2">TS8</strain>
    </source>
</reference>
<sequence length="345" mass="39851">MASIQKLAVNSNSEKWDQFVHNHPEGTFFHLAGWQNVIHNTYQHKCWYLYSEDEKGNILGVLPLVELKSKLFGHSLVSTPFCVYGGVIAESNESKQALEEHAIELAKELNVDYLELRYQAPQHNDKFLTKSMHSYFTYELGETDEAILAGIKKKQRAVIRHALKEPLTTNFDAKVTHVHDIYAESVRNLGTPVFPAKYFKNLKQEFGEQCELMTVESNNKAVSAVMSFYYKNEVLPYYGGGLSEARQLKSNDLMYYALMCHAANNKQCTRFDFGRSKNDSGAYKYKKHWGMEPQPLYYQYYLVKATELPNLSPNNPKYKMFIKMWQKLPLWASQKLGPFLSKYLG</sequence>
<dbReference type="Gene3D" id="3.40.630.30">
    <property type="match status" value="1"/>
</dbReference>
<dbReference type="SUPFAM" id="SSF55729">
    <property type="entry name" value="Acyl-CoA N-acyltransferases (Nat)"/>
    <property type="match status" value="2"/>
</dbReference>
<dbReference type="InterPro" id="IPR016181">
    <property type="entry name" value="Acyl_CoA_acyltransferase"/>
</dbReference>
<dbReference type="RefSeq" id="WP_268075057.1">
    <property type="nucleotide sequence ID" value="NZ_CP109965.1"/>
</dbReference>
<dbReference type="Proteomes" id="UP001163726">
    <property type="component" value="Chromosome"/>
</dbReference>
<protein>
    <submittedName>
        <fullName evidence="2">FemAB family PEP-CTERM system-associated protein</fullName>
    </submittedName>
</protein>
<evidence type="ECO:0000259" key="1">
    <source>
        <dbReference type="Pfam" id="PF13480"/>
    </source>
</evidence>
<gene>
    <name evidence="2" type="ORF">OLW01_02515</name>
</gene>
<evidence type="ECO:0000313" key="2">
    <source>
        <dbReference type="EMBL" id="WAJ70708.1"/>
    </source>
</evidence>
<dbReference type="PANTHER" id="PTHR36174:SF1">
    <property type="entry name" value="LIPID II:GLYCINE GLYCYLTRANSFERASE"/>
    <property type="match status" value="1"/>
</dbReference>
<evidence type="ECO:0000313" key="3">
    <source>
        <dbReference type="Proteomes" id="UP001163726"/>
    </source>
</evidence>
<organism evidence="2 3">
    <name type="scientific">Catenovulum adriaticum</name>
    <dbReference type="NCBI Taxonomy" id="2984846"/>
    <lineage>
        <taxon>Bacteria</taxon>
        <taxon>Pseudomonadati</taxon>
        <taxon>Pseudomonadota</taxon>
        <taxon>Gammaproteobacteria</taxon>
        <taxon>Alteromonadales</taxon>
        <taxon>Alteromonadaceae</taxon>
        <taxon>Catenovulum</taxon>
    </lineage>
</organism>
<dbReference type="Pfam" id="PF13480">
    <property type="entry name" value="Acetyltransf_6"/>
    <property type="match status" value="1"/>
</dbReference>
<dbReference type="EMBL" id="CP109965">
    <property type="protein sequence ID" value="WAJ70708.1"/>
    <property type="molecule type" value="Genomic_DNA"/>
</dbReference>
<proteinExistence type="predicted"/>
<dbReference type="NCBIfam" id="TIGR03019">
    <property type="entry name" value="pepcterm_femAB"/>
    <property type="match status" value="1"/>
</dbReference>
<feature type="domain" description="BioF2-like acetyltransferase" evidence="1">
    <location>
        <begin position="173"/>
        <end position="287"/>
    </location>
</feature>
<dbReference type="PANTHER" id="PTHR36174">
    <property type="entry name" value="LIPID II:GLYCINE GLYCYLTRANSFERASE"/>
    <property type="match status" value="1"/>
</dbReference>
<keyword evidence="3" id="KW-1185">Reference proteome</keyword>
<dbReference type="InterPro" id="IPR038740">
    <property type="entry name" value="BioF2-like_GNAT_dom"/>
</dbReference>
<dbReference type="InterPro" id="IPR017469">
    <property type="entry name" value="PEP-CTERM_FemAB-rel"/>
</dbReference>
<name>A0ABY7AMC7_9ALTE</name>